<name>A0A9D4KPI6_DREPO</name>
<dbReference type="PANTHER" id="PTHR13369:SF0">
    <property type="entry name" value="GLUTATHIONE S-TRANSFERASE C-TERMINAL DOMAIN-CONTAINING PROTEIN"/>
    <property type="match status" value="1"/>
</dbReference>
<dbReference type="SUPFAM" id="SSF47616">
    <property type="entry name" value="GST C-terminal domain-like"/>
    <property type="match status" value="1"/>
</dbReference>
<dbReference type="GO" id="GO:0005737">
    <property type="term" value="C:cytoplasm"/>
    <property type="evidence" value="ECO:0007669"/>
    <property type="project" value="TreeGrafter"/>
</dbReference>
<dbReference type="InterPro" id="IPR029063">
    <property type="entry name" value="SAM-dependent_MTases_sf"/>
</dbReference>
<proteinExistence type="inferred from homology"/>
<dbReference type="Gene3D" id="3.40.50.150">
    <property type="entry name" value="Vaccinia Virus protein VP39"/>
    <property type="match status" value="1"/>
</dbReference>
<dbReference type="FunFam" id="3.40.50.150:FF:000725">
    <property type="entry name" value="Glutathione S-transferase, C-terminal domain-containing"/>
    <property type="match status" value="1"/>
</dbReference>
<feature type="domain" description="Methyltransferase" evidence="2">
    <location>
        <begin position="522"/>
        <end position="645"/>
    </location>
</feature>
<dbReference type="CDD" id="cd02440">
    <property type="entry name" value="AdoMet_MTases"/>
    <property type="match status" value="1"/>
</dbReference>
<dbReference type="SUPFAM" id="SSF53335">
    <property type="entry name" value="S-adenosyl-L-methionine-dependent methyltransferases"/>
    <property type="match status" value="1"/>
</dbReference>
<comment type="similarity">
    <text evidence="1">Belongs to the GSTCD family.</text>
</comment>
<evidence type="ECO:0000259" key="2">
    <source>
        <dbReference type="Pfam" id="PF13679"/>
    </source>
</evidence>
<reference evidence="3" key="2">
    <citation type="submission" date="2020-11" db="EMBL/GenBank/DDBJ databases">
        <authorList>
            <person name="McCartney M.A."/>
            <person name="Auch B."/>
            <person name="Kono T."/>
            <person name="Mallez S."/>
            <person name="Becker A."/>
            <person name="Gohl D.M."/>
            <person name="Silverstein K.A.T."/>
            <person name="Koren S."/>
            <person name="Bechman K.B."/>
            <person name="Herman A."/>
            <person name="Abrahante J.E."/>
            <person name="Garbe J."/>
        </authorList>
    </citation>
    <scope>NUCLEOTIDE SEQUENCE</scope>
    <source>
        <strain evidence="3">Duluth1</strain>
        <tissue evidence="3">Whole animal</tissue>
    </source>
</reference>
<dbReference type="PANTHER" id="PTHR13369">
    <property type="match status" value="1"/>
</dbReference>
<reference evidence="3" key="1">
    <citation type="journal article" date="2019" name="bioRxiv">
        <title>The Genome of the Zebra Mussel, Dreissena polymorpha: A Resource for Invasive Species Research.</title>
        <authorList>
            <person name="McCartney M.A."/>
            <person name="Auch B."/>
            <person name="Kono T."/>
            <person name="Mallez S."/>
            <person name="Zhang Y."/>
            <person name="Obille A."/>
            <person name="Becker A."/>
            <person name="Abrahante J.E."/>
            <person name="Garbe J."/>
            <person name="Badalamenti J.P."/>
            <person name="Herman A."/>
            <person name="Mangelson H."/>
            <person name="Liachko I."/>
            <person name="Sullivan S."/>
            <person name="Sone E.D."/>
            <person name="Koren S."/>
            <person name="Silverstein K.A.T."/>
            <person name="Beckman K.B."/>
            <person name="Gohl D.M."/>
        </authorList>
    </citation>
    <scope>NUCLEOTIDE SEQUENCE</scope>
    <source>
        <strain evidence="3">Duluth1</strain>
        <tissue evidence="3">Whole animal</tissue>
    </source>
</reference>
<organism evidence="3 4">
    <name type="scientific">Dreissena polymorpha</name>
    <name type="common">Zebra mussel</name>
    <name type="synonym">Mytilus polymorpha</name>
    <dbReference type="NCBI Taxonomy" id="45954"/>
    <lineage>
        <taxon>Eukaryota</taxon>
        <taxon>Metazoa</taxon>
        <taxon>Spiralia</taxon>
        <taxon>Lophotrochozoa</taxon>
        <taxon>Mollusca</taxon>
        <taxon>Bivalvia</taxon>
        <taxon>Autobranchia</taxon>
        <taxon>Heteroconchia</taxon>
        <taxon>Euheterodonta</taxon>
        <taxon>Imparidentia</taxon>
        <taxon>Neoheterodontei</taxon>
        <taxon>Myida</taxon>
        <taxon>Dreissenoidea</taxon>
        <taxon>Dreissenidae</taxon>
        <taxon>Dreissena</taxon>
    </lineage>
</organism>
<dbReference type="AlphaFoldDB" id="A0A9D4KPI6"/>
<evidence type="ECO:0000313" key="3">
    <source>
        <dbReference type="EMBL" id="KAH3843713.1"/>
    </source>
</evidence>
<dbReference type="InterPro" id="IPR025714">
    <property type="entry name" value="Methyltranfer_dom"/>
</dbReference>
<dbReference type="Pfam" id="PF13679">
    <property type="entry name" value="Methyltransf_32"/>
    <property type="match status" value="1"/>
</dbReference>
<dbReference type="EMBL" id="JAIWYP010000004">
    <property type="protein sequence ID" value="KAH3843713.1"/>
    <property type="molecule type" value="Genomic_DNA"/>
</dbReference>
<protein>
    <recommendedName>
        <fullName evidence="2">Methyltransferase domain-containing protein</fullName>
    </recommendedName>
</protein>
<dbReference type="InterPro" id="IPR036282">
    <property type="entry name" value="Glutathione-S-Trfase_C_sf"/>
</dbReference>
<accession>A0A9D4KPI6</accession>
<keyword evidence="4" id="KW-1185">Reference proteome</keyword>
<comment type="caution">
    <text evidence="3">The sequence shown here is derived from an EMBL/GenBank/DDBJ whole genome shotgun (WGS) entry which is preliminary data.</text>
</comment>
<dbReference type="OrthoDB" id="206598at2759"/>
<gene>
    <name evidence="3" type="ORF">DPMN_117243</name>
</gene>
<dbReference type="Gene3D" id="1.20.1050.10">
    <property type="match status" value="1"/>
</dbReference>
<dbReference type="Proteomes" id="UP000828390">
    <property type="component" value="Unassembled WGS sequence"/>
</dbReference>
<sequence length="730" mass="82906">MYIYLEGCAAEDGSITAPLSSAVVVYVVNYCAPYANIFHICFVDSNTWHGSISITPEAVQDLSTSFIHAADVPRMVQNCVLPVIDDTEACMVRCGLCCVVRHIIYPCHEWALKQGDSSIQELLGFREGSLKACSEVSGWTKLCEVELPDTVAELIHLFRQNSQPCMLDIPEDLMKFELHFDQEPLLHNDDKKKRLLLKDIISDFETKIANGNDSEINVCIQNFFEKRDVVCSHGNMYYRVRTLQERENTKYDNFENGEKCKFGCSEKKLIKWCAKCNDRERFRCKQEKQNRNYSRLEDVNTALTTLNLKNEGSNIVINGDIGTNFGERMTNKTHLLRTEAVEELRMYVQSLTVKDIVYEHTYSEGICFTVADIILFVYTYHMLEAMNFQVSQLLECLPNIKKWLSHVQHLPRMHQTSNKYGFNMTALGHCISGENGTLNVEFTIPAVTLIVEEDTPEIGRSAKSKQRALRREIARVMKKVKDEKVQPTLGQHPCGRSVQIAWPAVPHEASPKCELPEKRVARKCEQLENLATAVMSIAQSGDVIVDFCSGTGHLGIIIAYLRPDCKVYLVENKERSLRSARDRVRQLSLGNVVLYQCNLDYFRGHFNVGVCLHACGVATDLVLQQCINRQAKFVICPCCYGNIRNTHLISYPRSQQFRDRNLDEKDLTVLGHAADQTEENIDLQEQGRFCMNLVDTDRASIAREQGYTVSLCSLQPLSCTPKNNLLVGTR</sequence>
<evidence type="ECO:0000313" key="4">
    <source>
        <dbReference type="Proteomes" id="UP000828390"/>
    </source>
</evidence>
<evidence type="ECO:0000256" key="1">
    <source>
        <dbReference type="ARBA" id="ARBA00008797"/>
    </source>
</evidence>